<evidence type="ECO:0008006" key="7">
    <source>
        <dbReference type="Google" id="ProtNLM"/>
    </source>
</evidence>
<dbReference type="RefSeq" id="WP_284194845.1">
    <property type="nucleotide sequence ID" value="NZ_BSOG01000001.1"/>
</dbReference>
<feature type="domain" description="Glutaredoxin" evidence="3">
    <location>
        <begin position="78"/>
        <end position="130"/>
    </location>
</feature>
<keyword evidence="6" id="KW-1185">Reference proteome</keyword>
<evidence type="ECO:0000313" key="6">
    <source>
        <dbReference type="Proteomes" id="UP001156706"/>
    </source>
</evidence>
<dbReference type="Gene3D" id="3.40.30.10">
    <property type="entry name" value="Glutaredoxin"/>
    <property type="match status" value="1"/>
</dbReference>
<name>A0ABQ5YCD9_9NEIS</name>
<feature type="signal peptide" evidence="2">
    <location>
        <begin position="1"/>
        <end position="20"/>
    </location>
</feature>
<evidence type="ECO:0000256" key="2">
    <source>
        <dbReference type="SAM" id="SignalP"/>
    </source>
</evidence>
<accession>A0ABQ5YCD9</accession>
<evidence type="ECO:0000256" key="1">
    <source>
        <dbReference type="SAM" id="MobiDB-lite"/>
    </source>
</evidence>
<dbReference type="Pfam" id="PF00462">
    <property type="entry name" value="Glutaredoxin"/>
    <property type="match status" value="1"/>
</dbReference>
<evidence type="ECO:0000259" key="4">
    <source>
        <dbReference type="Pfam" id="PF13511"/>
    </source>
</evidence>
<feature type="domain" description="DUF4124" evidence="4">
    <location>
        <begin position="11"/>
        <end position="49"/>
    </location>
</feature>
<feature type="compositionally biased region" description="Basic and acidic residues" evidence="1">
    <location>
        <begin position="156"/>
        <end position="165"/>
    </location>
</feature>
<proteinExistence type="predicted"/>
<reference evidence="6" key="1">
    <citation type="journal article" date="2019" name="Int. J. Syst. Evol. Microbiol.">
        <title>The Global Catalogue of Microorganisms (GCM) 10K type strain sequencing project: providing services to taxonomists for standard genome sequencing and annotation.</title>
        <authorList>
            <consortium name="The Broad Institute Genomics Platform"/>
            <consortium name="The Broad Institute Genome Sequencing Center for Infectious Disease"/>
            <person name="Wu L."/>
            <person name="Ma J."/>
        </authorList>
    </citation>
    <scope>NUCLEOTIDE SEQUENCE [LARGE SCALE GENOMIC DNA]</scope>
    <source>
        <strain evidence="6">NBRC 110044</strain>
    </source>
</reference>
<dbReference type="InterPro" id="IPR036249">
    <property type="entry name" value="Thioredoxin-like_sf"/>
</dbReference>
<dbReference type="SUPFAM" id="SSF52833">
    <property type="entry name" value="Thioredoxin-like"/>
    <property type="match status" value="1"/>
</dbReference>
<dbReference type="PROSITE" id="PS51354">
    <property type="entry name" value="GLUTAREDOXIN_2"/>
    <property type="match status" value="1"/>
</dbReference>
<keyword evidence="2" id="KW-0732">Signal</keyword>
<dbReference type="Pfam" id="PF13511">
    <property type="entry name" value="DUF4124"/>
    <property type="match status" value="1"/>
</dbReference>
<dbReference type="InterPro" id="IPR025392">
    <property type="entry name" value="DUF4124"/>
</dbReference>
<dbReference type="InterPro" id="IPR002109">
    <property type="entry name" value="Glutaredoxin"/>
</dbReference>
<organism evidence="5 6">
    <name type="scientific">Chitinimonas prasina</name>
    <dbReference type="NCBI Taxonomy" id="1434937"/>
    <lineage>
        <taxon>Bacteria</taxon>
        <taxon>Pseudomonadati</taxon>
        <taxon>Pseudomonadota</taxon>
        <taxon>Betaproteobacteria</taxon>
        <taxon>Neisseriales</taxon>
        <taxon>Chitinibacteraceae</taxon>
        <taxon>Chitinimonas</taxon>
    </lineage>
</organism>
<sequence length="165" mass="17684">MKLTALVTLGLLLALPVAHAAKVYQWKDANGNVVFSDQPPPGQKTEQREIKSNVIQTSGGNFATREAIRKNPVTLWSNSCGDTCDSARALLTKRGVPYSMRNPQASNGEMEELKRIAGDTVVPVLQVGGSTLKGFEENSWSNALDAAGYGKTADPTLKDQAAKKP</sequence>
<evidence type="ECO:0000259" key="3">
    <source>
        <dbReference type="Pfam" id="PF00462"/>
    </source>
</evidence>
<feature type="region of interest" description="Disordered" evidence="1">
    <location>
        <begin position="146"/>
        <end position="165"/>
    </location>
</feature>
<protein>
    <recommendedName>
        <fullName evidence="7">Glutaredoxin family protein</fullName>
    </recommendedName>
</protein>
<comment type="caution">
    <text evidence="5">The sequence shown here is derived from an EMBL/GenBank/DDBJ whole genome shotgun (WGS) entry which is preliminary data.</text>
</comment>
<dbReference type="Proteomes" id="UP001156706">
    <property type="component" value="Unassembled WGS sequence"/>
</dbReference>
<evidence type="ECO:0000313" key="5">
    <source>
        <dbReference type="EMBL" id="GLR11703.1"/>
    </source>
</evidence>
<feature type="chain" id="PRO_5046457497" description="Glutaredoxin family protein" evidence="2">
    <location>
        <begin position="21"/>
        <end position="165"/>
    </location>
</feature>
<dbReference type="EMBL" id="BSOG01000001">
    <property type="protein sequence ID" value="GLR11703.1"/>
    <property type="molecule type" value="Genomic_DNA"/>
</dbReference>
<gene>
    <name evidence="5" type="ORF">GCM10007907_04930</name>
</gene>
<dbReference type="CDD" id="cd02976">
    <property type="entry name" value="NrdH"/>
    <property type="match status" value="1"/>
</dbReference>